<dbReference type="AlphaFoldDB" id="A0A218XEI0"/>
<name>A0A218XEI0_PUNGR</name>
<evidence type="ECO:0000313" key="2">
    <source>
        <dbReference type="Proteomes" id="UP000197138"/>
    </source>
</evidence>
<organism evidence="1 2">
    <name type="scientific">Punica granatum</name>
    <name type="common">Pomegranate</name>
    <dbReference type="NCBI Taxonomy" id="22663"/>
    <lineage>
        <taxon>Eukaryota</taxon>
        <taxon>Viridiplantae</taxon>
        <taxon>Streptophyta</taxon>
        <taxon>Embryophyta</taxon>
        <taxon>Tracheophyta</taxon>
        <taxon>Spermatophyta</taxon>
        <taxon>Magnoliopsida</taxon>
        <taxon>eudicotyledons</taxon>
        <taxon>Gunneridae</taxon>
        <taxon>Pentapetalae</taxon>
        <taxon>rosids</taxon>
        <taxon>malvids</taxon>
        <taxon>Myrtales</taxon>
        <taxon>Lythraceae</taxon>
        <taxon>Punica</taxon>
    </lineage>
</organism>
<evidence type="ECO:0000313" key="1">
    <source>
        <dbReference type="EMBL" id="OWM83343.1"/>
    </source>
</evidence>
<comment type="caution">
    <text evidence="1">The sequence shown here is derived from an EMBL/GenBank/DDBJ whole genome shotgun (WGS) entry which is preliminary data.</text>
</comment>
<accession>A0A218XEI0</accession>
<proteinExistence type="predicted"/>
<dbReference type="EMBL" id="MTKT01001932">
    <property type="protein sequence ID" value="OWM83343.1"/>
    <property type="molecule type" value="Genomic_DNA"/>
</dbReference>
<dbReference type="Proteomes" id="UP000197138">
    <property type="component" value="Unassembled WGS sequence"/>
</dbReference>
<reference evidence="2" key="1">
    <citation type="journal article" date="2017" name="Plant J.">
        <title>The pomegranate (Punica granatum L.) genome and the genomics of punicalagin biosynthesis.</title>
        <authorList>
            <person name="Qin G."/>
            <person name="Xu C."/>
            <person name="Ming R."/>
            <person name="Tang H."/>
            <person name="Guyot R."/>
            <person name="Kramer E.M."/>
            <person name="Hu Y."/>
            <person name="Yi X."/>
            <person name="Qi Y."/>
            <person name="Xu X."/>
            <person name="Gao Z."/>
            <person name="Pan H."/>
            <person name="Jian J."/>
            <person name="Tian Y."/>
            <person name="Yue Z."/>
            <person name="Xu Y."/>
        </authorList>
    </citation>
    <scope>NUCLEOTIDE SEQUENCE [LARGE SCALE GENOMIC DNA]</scope>
    <source>
        <strain evidence="2">cv. Dabenzi</strain>
    </source>
</reference>
<protein>
    <submittedName>
        <fullName evidence="1">Uncharacterized protein</fullName>
    </submittedName>
</protein>
<gene>
    <name evidence="1" type="ORF">CDL15_Pgr012824</name>
</gene>
<sequence length="70" mass="8135">MASLVLAKEECEYNKCLHNRFKRFGDCFSYAMPRLVGVQLDFRIPGCKPKTVPWLEVESRVYYGEKSRGS</sequence>